<dbReference type="RefSeq" id="WP_307273625.1">
    <property type="nucleotide sequence ID" value="NZ_JAUSVX010000005.1"/>
</dbReference>
<dbReference type="PRINTS" id="PR00039">
    <property type="entry name" value="HTHLYSR"/>
</dbReference>
<dbReference type="PANTHER" id="PTHR30346:SF0">
    <property type="entry name" value="HCA OPERON TRANSCRIPTIONAL ACTIVATOR HCAR"/>
    <property type="match status" value="1"/>
</dbReference>
<gene>
    <name evidence="6" type="ORF">QO011_003126</name>
</gene>
<dbReference type="CDD" id="cd08414">
    <property type="entry name" value="PBP2_LTTR_aromatics_like"/>
    <property type="match status" value="1"/>
</dbReference>
<dbReference type="InterPro" id="IPR000847">
    <property type="entry name" value="LysR_HTH_N"/>
</dbReference>
<dbReference type="Gene3D" id="1.10.10.10">
    <property type="entry name" value="Winged helix-like DNA-binding domain superfamily/Winged helix DNA-binding domain"/>
    <property type="match status" value="1"/>
</dbReference>
<dbReference type="Pfam" id="PF03466">
    <property type="entry name" value="LysR_substrate"/>
    <property type="match status" value="1"/>
</dbReference>
<feature type="domain" description="HTH lysR-type" evidence="5">
    <location>
        <begin position="8"/>
        <end position="65"/>
    </location>
</feature>
<reference evidence="6 7" key="1">
    <citation type="submission" date="2023-07" db="EMBL/GenBank/DDBJ databases">
        <title>Genomic Encyclopedia of Type Strains, Phase IV (KMG-IV): sequencing the most valuable type-strain genomes for metagenomic binning, comparative biology and taxonomic classification.</title>
        <authorList>
            <person name="Goeker M."/>
        </authorList>
    </citation>
    <scope>NUCLEOTIDE SEQUENCE [LARGE SCALE GENOMIC DNA]</scope>
    <source>
        <strain evidence="6 7">DSM 19619</strain>
    </source>
</reference>
<dbReference type="InterPro" id="IPR005119">
    <property type="entry name" value="LysR_subst-bd"/>
</dbReference>
<keyword evidence="4" id="KW-0804">Transcription</keyword>
<dbReference type="PROSITE" id="PS50931">
    <property type="entry name" value="HTH_LYSR"/>
    <property type="match status" value="1"/>
</dbReference>
<dbReference type="EMBL" id="JAUSVX010000005">
    <property type="protein sequence ID" value="MDQ0470110.1"/>
    <property type="molecule type" value="Genomic_DNA"/>
</dbReference>
<evidence type="ECO:0000256" key="4">
    <source>
        <dbReference type="ARBA" id="ARBA00023163"/>
    </source>
</evidence>
<dbReference type="Proteomes" id="UP001242480">
    <property type="component" value="Unassembled WGS sequence"/>
</dbReference>
<protein>
    <submittedName>
        <fullName evidence="6">DNA-binding transcriptional LysR family regulator</fullName>
    </submittedName>
</protein>
<evidence type="ECO:0000256" key="2">
    <source>
        <dbReference type="ARBA" id="ARBA00023015"/>
    </source>
</evidence>
<evidence type="ECO:0000256" key="1">
    <source>
        <dbReference type="ARBA" id="ARBA00009437"/>
    </source>
</evidence>
<dbReference type="InterPro" id="IPR036388">
    <property type="entry name" value="WH-like_DNA-bd_sf"/>
</dbReference>
<name>A0ABU0J758_9HYPH</name>
<dbReference type="Gene3D" id="3.40.190.10">
    <property type="entry name" value="Periplasmic binding protein-like II"/>
    <property type="match status" value="2"/>
</dbReference>
<dbReference type="PANTHER" id="PTHR30346">
    <property type="entry name" value="TRANSCRIPTIONAL DUAL REGULATOR HCAR-RELATED"/>
    <property type="match status" value="1"/>
</dbReference>
<sequence length="311" mass="34727">MLTTNIEIEVRHLRYVVTAAEQGSFRKASTKLGVRESTISRQIRDLEDALGSSLFIRRSSGVLLTQAGESFVERAQCALTQIEYAICDVGAIGRGGHGVIRIGLLSSLATGFVANLIERYSKHHKEVQLEFLEADHAELIPAIRRHQLDMAFITEPLQIEDFSSIRLWTEQVYVILSKHDLLASRSEIVWDDIRQRRFVVTEVAPGREVEALLVRNLSSLGYRPHILRDRVSRQTLMQLVACGRGITLASESVIEAQFPGVVYRPLSGCSLPFCGIWLDENDNPAFRRLLSVANTLSKARGGLARSDSRTS</sequence>
<dbReference type="InterPro" id="IPR036390">
    <property type="entry name" value="WH_DNA-bd_sf"/>
</dbReference>
<evidence type="ECO:0000256" key="3">
    <source>
        <dbReference type="ARBA" id="ARBA00023125"/>
    </source>
</evidence>
<keyword evidence="3 6" id="KW-0238">DNA-binding</keyword>
<proteinExistence type="inferred from homology"/>
<evidence type="ECO:0000313" key="6">
    <source>
        <dbReference type="EMBL" id="MDQ0470110.1"/>
    </source>
</evidence>
<keyword evidence="2" id="KW-0805">Transcription regulation</keyword>
<evidence type="ECO:0000259" key="5">
    <source>
        <dbReference type="PROSITE" id="PS50931"/>
    </source>
</evidence>
<dbReference type="SUPFAM" id="SSF53850">
    <property type="entry name" value="Periplasmic binding protein-like II"/>
    <property type="match status" value="1"/>
</dbReference>
<comment type="similarity">
    <text evidence="1">Belongs to the LysR transcriptional regulatory family.</text>
</comment>
<dbReference type="GO" id="GO:0003677">
    <property type="term" value="F:DNA binding"/>
    <property type="evidence" value="ECO:0007669"/>
    <property type="project" value="UniProtKB-KW"/>
</dbReference>
<comment type="caution">
    <text evidence="6">The sequence shown here is derived from an EMBL/GenBank/DDBJ whole genome shotgun (WGS) entry which is preliminary data.</text>
</comment>
<dbReference type="Pfam" id="PF00126">
    <property type="entry name" value="HTH_1"/>
    <property type="match status" value="1"/>
</dbReference>
<dbReference type="SUPFAM" id="SSF46785">
    <property type="entry name" value="Winged helix' DNA-binding domain"/>
    <property type="match status" value="1"/>
</dbReference>
<keyword evidence="7" id="KW-1185">Reference proteome</keyword>
<accession>A0ABU0J758</accession>
<evidence type="ECO:0000313" key="7">
    <source>
        <dbReference type="Proteomes" id="UP001242480"/>
    </source>
</evidence>
<organism evidence="6 7">
    <name type="scientific">Labrys wisconsinensis</name>
    <dbReference type="NCBI Taxonomy" id="425677"/>
    <lineage>
        <taxon>Bacteria</taxon>
        <taxon>Pseudomonadati</taxon>
        <taxon>Pseudomonadota</taxon>
        <taxon>Alphaproteobacteria</taxon>
        <taxon>Hyphomicrobiales</taxon>
        <taxon>Xanthobacteraceae</taxon>
        <taxon>Labrys</taxon>
    </lineage>
</organism>